<keyword evidence="3" id="KW-1185">Reference proteome</keyword>
<feature type="compositionally biased region" description="Low complexity" evidence="1">
    <location>
        <begin position="110"/>
        <end position="122"/>
    </location>
</feature>
<dbReference type="EMBL" id="UZAH01026516">
    <property type="protein sequence ID" value="VDO81851.1"/>
    <property type="molecule type" value="Genomic_DNA"/>
</dbReference>
<evidence type="ECO:0000313" key="2">
    <source>
        <dbReference type="EMBL" id="VDO81851.1"/>
    </source>
</evidence>
<dbReference type="Proteomes" id="UP000050761">
    <property type="component" value="Unassembled WGS sequence"/>
</dbReference>
<name>A0A3P7Y464_HELPZ</name>
<organism evidence="2">
    <name type="scientific">Heligmosomoides polygyrus</name>
    <name type="common">Parasitic roundworm</name>
    <dbReference type="NCBI Taxonomy" id="6339"/>
    <lineage>
        <taxon>Eukaryota</taxon>
        <taxon>Metazoa</taxon>
        <taxon>Ecdysozoa</taxon>
        <taxon>Nematoda</taxon>
        <taxon>Chromadorea</taxon>
        <taxon>Rhabditida</taxon>
        <taxon>Rhabditina</taxon>
        <taxon>Rhabditomorpha</taxon>
        <taxon>Strongyloidea</taxon>
        <taxon>Heligmosomidae</taxon>
        <taxon>Heligmosomoides</taxon>
    </lineage>
</organism>
<dbReference type="AlphaFoldDB" id="A0A3P7Y464"/>
<evidence type="ECO:0000313" key="4">
    <source>
        <dbReference type="WBParaSite" id="HPBE_0000969701-mRNA-1"/>
    </source>
</evidence>
<reference evidence="2 3" key="1">
    <citation type="submission" date="2018-11" db="EMBL/GenBank/DDBJ databases">
        <authorList>
            <consortium name="Pathogen Informatics"/>
        </authorList>
    </citation>
    <scope>NUCLEOTIDE SEQUENCE [LARGE SCALE GENOMIC DNA]</scope>
</reference>
<protein>
    <submittedName>
        <fullName evidence="2 4">Uncharacterized protein</fullName>
    </submittedName>
</protein>
<accession>A0A3P7Y464</accession>
<gene>
    <name evidence="2" type="ORF">HPBE_LOCUS9698</name>
</gene>
<feature type="region of interest" description="Disordered" evidence="1">
    <location>
        <begin position="101"/>
        <end position="129"/>
    </location>
</feature>
<sequence>MDRNVGKEVPLLPVKSQDDVDLCNYVEMSGDVGVSLGHSTMPLDVSVEKKYEHQSKDMKDFFALEWDKRCYFSDGKRQVCKEVDDSEEILRKKIAELERRIASHKETSSRSRTSTSTVPSPVDALPGSSGVDEVFDASHTIRTDSFSCDMDKECSAPISLKPSKMSVSAGGGLGFEESAAAPPVTPLSHCEETSTLETCSCPWGRAETI</sequence>
<evidence type="ECO:0000256" key="1">
    <source>
        <dbReference type="SAM" id="MobiDB-lite"/>
    </source>
</evidence>
<proteinExistence type="predicted"/>
<evidence type="ECO:0000313" key="3">
    <source>
        <dbReference type="Proteomes" id="UP000050761"/>
    </source>
</evidence>
<dbReference type="WBParaSite" id="HPBE_0000969701-mRNA-1">
    <property type="protein sequence ID" value="HPBE_0000969701-mRNA-1"/>
    <property type="gene ID" value="HPBE_0000969701"/>
</dbReference>
<reference evidence="4" key="2">
    <citation type="submission" date="2019-09" db="UniProtKB">
        <authorList>
            <consortium name="WormBaseParasite"/>
        </authorList>
    </citation>
    <scope>IDENTIFICATION</scope>
</reference>